<organism evidence="1 2">
    <name type="scientific">Aureobasidium melanogenum</name>
    <name type="common">Aureobasidium pullulans var. melanogenum</name>
    <dbReference type="NCBI Taxonomy" id="46634"/>
    <lineage>
        <taxon>Eukaryota</taxon>
        <taxon>Fungi</taxon>
        <taxon>Dikarya</taxon>
        <taxon>Ascomycota</taxon>
        <taxon>Pezizomycotina</taxon>
        <taxon>Dothideomycetes</taxon>
        <taxon>Dothideomycetidae</taxon>
        <taxon>Dothideales</taxon>
        <taxon>Saccotheciaceae</taxon>
        <taxon>Aureobasidium</taxon>
    </lineage>
</organism>
<reference evidence="1" key="1">
    <citation type="journal article" date="2021" name="J Fungi (Basel)">
        <title>Virulence traits and population genomics of the black yeast Aureobasidium melanogenum.</title>
        <authorList>
            <person name="Cernosa A."/>
            <person name="Sun X."/>
            <person name="Gostincar C."/>
            <person name="Fang C."/>
            <person name="Gunde-Cimerman N."/>
            <person name="Song Z."/>
        </authorList>
    </citation>
    <scope>NUCLEOTIDE SEQUENCE</scope>
    <source>
        <strain evidence="1">EXF-8016</strain>
    </source>
</reference>
<comment type="caution">
    <text evidence="1">The sequence shown here is derived from an EMBL/GenBank/DDBJ whole genome shotgun (WGS) entry which is preliminary data.</text>
</comment>
<sequence>MGNSQSVWVDLKAIAVQALVDGAKRLLTEELSRDSIIKYRSQGGILRAAFDDNNYSVVNQDTDNYVNVEFSRLFGYQWTGKYTTPPLMLKGTIAMALNDFVVASASNPDQTKDYIIKTFTVLLNDPDAISQLVNRMEDNAAAMVKKGNTDWETLKQQFWVPDHSHVGNRPLLYQFDLVSVYATAEDNQDLTFIQYIGAYYHVDPDSLEGKQRDLALLAISSASIVNGSGKADGSAKQGAAES</sequence>
<accession>A0A9P8G721</accession>
<feature type="non-terminal residue" evidence="1">
    <location>
        <position position="242"/>
    </location>
</feature>
<reference evidence="1" key="2">
    <citation type="submission" date="2021-08" db="EMBL/GenBank/DDBJ databases">
        <authorList>
            <person name="Gostincar C."/>
            <person name="Sun X."/>
            <person name="Song Z."/>
            <person name="Gunde-Cimerman N."/>
        </authorList>
    </citation>
    <scope>NUCLEOTIDE SEQUENCE</scope>
    <source>
        <strain evidence="1">EXF-8016</strain>
    </source>
</reference>
<dbReference type="EMBL" id="JAHFYH010000149">
    <property type="protein sequence ID" value="KAH0211003.1"/>
    <property type="molecule type" value="Genomic_DNA"/>
</dbReference>
<name>A0A9P8G721_AURME</name>
<dbReference type="AlphaFoldDB" id="A0A9P8G721"/>
<proteinExistence type="predicted"/>
<evidence type="ECO:0000313" key="1">
    <source>
        <dbReference type="EMBL" id="KAH0211003.1"/>
    </source>
</evidence>
<protein>
    <submittedName>
        <fullName evidence="1">Uncharacterized protein</fullName>
    </submittedName>
</protein>
<gene>
    <name evidence="1" type="ORF">KCV03_g9865</name>
</gene>
<evidence type="ECO:0000313" key="2">
    <source>
        <dbReference type="Proteomes" id="UP000767238"/>
    </source>
</evidence>
<dbReference type="Proteomes" id="UP000767238">
    <property type="component" value="Unassembled WGS sequence"/>
</dbReference>